<keyword evidence="3" id="KW-1185">Reference proteome</keyword>
<dbReference type="EMBL" id="BLLK01000057">
    <property type="protein sequence ID" value="GFH57136.1"/>
    <property type="molecule type" value="Genomic_DNA"/>
</dbReference>
<organism evidence="2 3">
    <name type="scientific">Chaetoceros tenuissimus</name>
    <dbReference type="NCBI Taxonomy" id="426638"/>
    <lineage>
        <taxon>Eukaryota</taxon>
        <taxon>Sar</taxon>
        <taxon>Stramenopiles</taxon>
        <taxon>Ochrophyta</taxon>
        <taxon>Bacillariophyta</taxon>
        <taxon>Coscinodiscophyceae</taxon>
        <taxon>Chaetocerotophycidae</taxon>
        <taxon>Chaetocerotales</taxon>
        <taxon>Chaetocerotaceae</taxon>
        <taxon>Chaetoceros</taxon>
    </lineage>
</organism>
<evidence type="ECO:0000313" key="2">
    <source>
        <dbReference type="EMBL" id="GFH57136.1"/>
    </source>
</evidence>
<feature type="compositionally biased region" description="Acidic residues" evidence="1">
    <location>
        <begin position="1"/>
        <end position="11"/>
    </location>
</feature>
<feature type="region of interest" description="Disordered" evidence="1">
    <location>
        <begin position="356"/>
        <end position="509"/>
    </location>
</feature>
<feature type="compositionally biased region" description="Basic and acidic residues" evidence="1">
    <location>
        <begin position="388"/>
        <end position="399"/>
    </location>
</feature>
<name>A0AAD3HBE5_9STRA</name>
<feature type="compositionally biased region" description="Basic and acidic residues" evidence="1">
    <location>
        <begin position="304"/>
        <end position="321"/>
    </location>
</feature>
<feature type="compositionally biased region" description="Polar residues" evidence="1">
    <location>
        <begin position="456"/>
        <end position="471"/>
    </location>
</feature>
<feature type="compositionally biased region" description="Low complexity" evidence="1">
    <location>
        <begin position="289"/>
        <end position="303"/>
    </location>
</feature>
<feature type="region of interest" description="Disordered" evidence="1">
    <location>
        <begin position="138"/>
        <end position="338"/>
    </location>
</feature>
<feature type="compositionally biased region" description="Low complexity" evidence="1">
    <location>
        <begin position="376"/>
        <end position="385"/>
    </location>
</feature>
<feature type="compositionally biased region" description="Acidic residues" evidence="1">
    <location>
        <begin position="102"/>
        <end position="111"/>
    </location>
</feature>
<feature type="compositionally biased region" description="Polar residues" evidence="1">
    <location>
        <begin position="400"/>
        <end position="414"/>
    </location>
</feature>
<dbReference type="AlphaFoldDB" id="A0AAD3HBE5"/>
<feature type="compositionally biased region" description="Basic and acidic residues" evidence="1">
    <location>
        <begin position="52"/>
        <end position="99"/>
    </location>
</feature>
<feature type="compositionally biased region" description="Polar residues" evidence="1">
    <location>
        <begin position="232"/>
        <end position="262"/>
    </location>
</feature>
<proteinExistence type="predicted"/>
<sequence length="509" mass="55331">MPIDNSSDDDSTFQPLEDAVLVQPTAYKKADNAEDDSSSSSSEGSVDDESDVEKKSESVARTIEDAVVEDHHDSPVTVTREDDSRSSNKEDENNHHAQSFDESNEYNEESESFNTSDQPNTILDFDESLRKISLLKRKEAEEEKKSTNHAATSEPAKGIPSTLGTSTSGNKIKYHGEDSNAKQKDKNEASIDTHDNKGKCDGKDEAQFDLVDDEQPFGDQSGSGSDIKRSDVIQTIDQYDSTEITSSSMEVQNSKQDQSQATKKALKVPSPATSISDKENSKGSIIAADSGAPSSNSNQSSSSRESDAASDPKPKEKETSPNEHSTQGEVHSAKSEIAASNPASFSLFKNAIEFATPNENDASSETECKEKKFDSDPTASSSPPSEHTTQDQKEIDLESTKSSPLLHNNASSNPKVEGKAAASSPQDKMNHENEQIDLTSPLSTPLIVPASKGQALDTSKNDASSDNQKNTSKVHSKPYNNNRRRPYSGQRKRKLEVDDEALNRIFPDD</sequence>
<gene>
    <name evidence="2" type="ORF">CTEN210_13612</name>
</gene>
<reference evidence="2 3" key="1">
    <citation type="journal article" date="2021" name="Sci. Rep.">
        <title>The genome of the diatom Chaetoceros tenuissimus carries an ancient integrated fragment of an extant virus.</title>
        <authorList>
            <person name="Hongo Y."/>
            <person name="Kimura K."/>
            <person name="Takaki Y."/>
            <person name="Yoshida Y."/>
            <person name="Baba S."/>
            <person name="Kobayashi G."/>
            <person name="Nagasaki K."/>
            <person name="Hano T."/>
            <person name="Tomaru Y."/>
        </authorList>
    </citation>
    <scope>NUCLEOTIDE SEQUENCE [LARGE SCALE GENOMIC DNA]</scope>
    <source>
        <strain evidence="2 3">NIES-3715</strain>
    </source>
</reference>
<comment type="caution">
    <text evidence="2">The sequence shown here is derived from an EMBL/GenBank/DDBJ whole genome shotgun (WGS) entry which is preliminary data.</text>
</comment>
<protein>
    <submittedName>
        <fullName evidence="2">Uncharacterized protein</fullName>
    </submittedName>
</protein>
<feature type="compositionally biased region" description="Basic and acidic residues" evidence="1">
    <location>
        <begin position="174"/>
        <end position="206"/>
    </location>
</feature>
<feature type="compositionally biased region" description="Basic and acidic residues" evidence="1">
    <location>
        <begin position="366"/>
        <end position="375"/>
    </location>
</feature>
<evidence type="ECO:0000313" key="3">
    <source>
        <dbReference type="Proteomes" id="UP001054902"/>
    </source>
</evidence>
<dbReference type="Proteomes" id="UP001054902">
    <property type="component" value="Unassembled WGS sequence"/>
</dbReference>
<feature type="compositionally biased region" description="Basic residues" evidence="1">
    <location>
        <begin position="472"/>
        <end position="494"/>
    </location>
</feature>
<evidence type="ECO:0000256" key="1">
    <source>
        <dbReference type="SAM" id="MobiDB-lite"/>
    </source>
</evidence>
<feature type="region of interest" description="Disordered" evidence="1">
    <location>
        <begin position="1"/>
        <end position="125"/>
    </location>
</feature>
<accession>A0AAD3HBE5</accession>